<name>A0AAN6PBD5_9PEZI</name>
<protein>
    <recommendedName>
        <fullName evidence="3">Nucleoside phosphorylase domain-containing protein</fullName>
    </recommendedName>
</protein>
<comment type="caution">
    <text evidence="1">The sequence shown here is derived from an EMBL/GenBank/DDBJ whole genome shotgun (WGS) entry which is preliminary data.</text>
</comment>
<dbReference type="InterPro" id="IPR053137">
    <property type="entry name" value="NLR-like"/>
</dbReference>
<dbReference type="EMBL" id="MU854515">
    <property type="protein sequence ID" value="KAK4033698.1"/>
    <property type="molecule type" value="Genomic_DNA"/>
</dbReference>
<evidence type="ECO:0008006" key="3">
    <source>
        <dbReference type="Google" id="ProtNLM"/>
    </source>
</evidence>
<proteinExistence type="predicted"/>
<sequence length="192" mass="21622">MKYLIIREQVFKIDEVPSTSLPKRPRTFDTASNGGSIYLNHDTYSPLVHGDYTIAWICVLSLELAASRAILDEEHLLLPNQAGNNNIYILGCIDYFPSIRATLIVGIGGGSPNQADLYLGDIVVGTRLLNSTVSALRSKYRLYYSSSRITSLLRSRLPKILYPSHSNHLFQVSYKYHPLRAPIYIGYDLEKL</sequence>
<dbReference type="Proteomes" id="UP001303115">
    <property type="component" value="Unassembled WGS sequence"/>
</dbReference>
<dbReference type="GO" id="GO:0003824">
    <property type="term" value="F:catalytic activity"/>
    <property type="evidence" value="ECO:0007669"/>
    <property type="project" value="InterPro"/>
</dbReference>
<dbReference type="PANTHER" id="PTHR46082">
    <property type="entry name" value="ATP/GTP-BINDING PROTEIN-RELATED"/>
    <property type="match status" value="1"/>
</dbReference>
<organism evidence="1 2">
    <name type="scientific">Parachaetomium inaequale</name>
    <dbReference type="NCBI Taxonomy" id="2588326"/>
    <lineage>
        <taxon>Eukaryota</taxon>
        <taxon>Fungi</taxon>
        <taxon>Dikarya</taxon>
        <taxon>Ascomycota</taxon>
        <taxon>Pezizomycotina</taxon>
        <taxon>Sordariomycetes</taxon>
        <taxon>Sordariomycetidae</taxon>
        <taxon>Sordariales</taxon>
        <taxon>Chaetomiaceae</taxon>
        <taxon>Parachaetomium</taxon>
    </lineage>
</organism>
<evidence type="ECO:0000313" key="1">
    <source>
        <dbReference type="EMBL" id="KAK4033698.1"/>
    </source>
</evidence>
<dbReference type="PANTHER" id="PTHR46082:SF11">
    <property type="entry name" value="AAA+ ATPASE DOMAIN-CONTAINING PROTEIN-RELATED"/>
    <property type="match status" value="1"/>
</dbReference>
<dbReference type="Gene3D" id="3.40.50.1580">
    <property type="entry name" value="Nucleoside phosphorylase domain"/>
    <property type="match status" value="1"/>
</dbReference>
<gene>
    <name evidence="1" type="ORF">C8A01DRAFT_49777</name>
</gene>
<dbReference type="InterPro" id="IPR035994">
    <property type="entry name" value="Nucleoside_phosphorylase_sf"/>
</dbReference>
<keyword evidence="2" id="KW-1185">Reference proteome</keyword>
<reference evidence="2" key="1">
    <citation type="journal article" date="2023" name="Mol. Phylogenet. Evol.">
        <title>Genome-scale phylogeny and comparative genomics of the fungal order Sordariales.</title>
        <authorList>
            <person name="Hensen N."/>
            <person name="Bonometti L."/>
            <person name="Westerberg I."/>
            <person name="Brannstrom I.O."/>
            <person name="Guillou S."/>
            <person name="Cros-Aarteil S."/>
            <person name="Calhoun S."/>
            <person name="Haridas S."/>
            <person name="Kuo A."/>
            <person name="Mondo S."/>
            <person name="Pangilinan J."/>
            <person name="Riley R."/>
            <person name="LaButti K."/>
            <person name="Andreopoulos B."/>
            <person name="Lipzen A."/>
            <person name="Chen C."/>
            <person name="Yan M."/>
            <person name="Daum C."/>
            <person name="Ng V."/>
            <person name="Clum A."/>
            <person name="Steindorff A."/>
            <person name="Ohm R.A."/>
            <person name="Martin F."/>
            <person name="Silar P."/>
            <person name="Natvig D.O."/>
            <person name="Lalanne C."/>
            <person name="Gautier V."/>
            <person name="Ament-Velasquez S.L."/>
            <person name="Kruys A."/>
            <person name="Hutchinson M.I."/>
            <person name="Powell A.J."/>
            <person name="Barry K."/>
            <person name="Miller A.N."/>
            <person name="Grigoriev I.V."/>
            <person name="Debuchy R."/>
            <person name="Gladieux P."/>
            <person name="Hiltunen Thoren M."/>
            <person name="Johannesson H."/>
        </authorList>
    </citation>
    <scope>NUCLEOTIDE SEQUENCE [LARGE SCALE GENOMIC DNA]</scope>
    <source>
        <strain evidence="2">CBS 284.82</strain>
    </source>
</reference>
<dbReference type="AlphaFoldDB" id="A0AAN6PBD5"/>
<accession>A0AAN6PBD5</accession>
<dbReference type="GO" id="GO:0009116">
    <property type="term" value="P:nucleoside metabolic process"/>
    <property type="evidence" value="ECO:0007669"/>
    <property type="project" value="InterPro"/>
</dbReference>
<evidence type="ECO:0000313" key="2">
    <source>
        <dbReference type="Proteomes" id="UP001303115"/>
    </source>
</evidence>